<organism evidence="1">
    <name type="scientific">Euplotes harpa</name>
    <dbReference type="NCBI Taxonomy" id="151035"/>
    <lineage>
        <taxon>Eukaryota</taxon>
        <taxon>Sar</taxon>
        <taxon>Alveolata</taxon>
        <taxon>Ciliophora</taxon>
        <taxon>Intramacronucleata</taxon>
        <taxon>Spirotrichea</taxon>
        <taxon>Hypotrichia</taxon>
        <taxon>Euplotida</taxon>
        <taxon>Euplotidae</taxon>
        <taxon>Euplotes</taxon>
    </lineage>
</organism>
<protein>
    <submittedName>
        <fullName evidence="1">Uncharacterized protein</fullName>
    </submittedName>
</protein>
<proteinExistence type="predicted"/>
<evidence type="ECO:0000313" key="1">
    <source>
        <dbReference type="EMBL" id="CAE0341295.1"/>
    </source>
</evidence>
<dbReference type="EMBL" id="HBII01000535">
    <property type="protein sequence ID" value="CAE0341295.1"/>
    <property type="molecule type" value="Transcribed_RNA"/>
</dbReference>
<reference evidence="1" key="1">
    <citation type="submission" date="2021-01" db="EMBL/GenBank/DDBJ databases">
        <authorList>
            <person name="Corre E."/>
            <person name="Pelletier E."/>
            <person name="Niang G."/>
            <person name="Scheremetjew M."/>
            <person name="Finn R."/>
            <person name="Kale V."/>
            <person name="Holt S."/>
            <person name="Cochrane G."/>
            <person name="Meng A."/>
            <person name="Brown T."/>
            <person name="Cohen L."/>
        </authorList>
    </citation>
    <scope>NUCLEOTIDE SEQUENCE</scope>
    <source>
        <strain evidence="1">FSP1.4</strain>
    </source>
</reference>
<accession>A0A7S3IZ90</accession>
<dbReference type="AlphaFoldDB" id="A0A7S3IZ90"/>
<sequence length="122" mass="14173">MIKNPLQFKKIANCMLSPSVLANHRWRWCTNENSILKYTAFSPDIKPDEANEPYIKTKSPAHVVENNKLKLIAKDLGVAYEDDFITDERLATARSAKLLQFERVKPITKYYPYIRPVKFKGK</sequence>
<name>A0A7S3IZ90_9SPIT</name>
<gene>
    <name evidence="1" type="ORF">EHAR0213_LOCUS202</name>
</gene>